<keyword evidence="4" id="KW-0677">Repeat</keyword>
<evidence type="ECO:0000256" key="8">
    <source>
        <dbReference type="ARBA" id="ARBA00023125"/>
    </source>
</evidence>
<evidence type="ECO:0000259" key="13">
    <source>
        <dbReference type="PROSITE" id="PS50157"/>
    </source>
</evidence>
<keyword evidence="9" id="KW-0804">Transcription</keyword>
<feature type="compositionally biased region" description="Acidic residues" evidence="12">
    <location>
        <begin position="146"/>
        <end position="171"/>
    </location>
</feature>
<keyword evidence="3" id="KW-0479">Metal-binding</keyword>
<dbReference type="Ensembl" id="ENSELUT00000099167.1">
    <property type="protein sequence ID" value="ENSELUP00000087428.1"/>
    <property type="gene ID" value="ENSELUG00000040628.1"/>
</dbReference>
<feature type="compositionally biased region" description="Basic and acidic residues" evidence="12">
    <location>
        <begin position="100"/>
        <end position="112"/>
    </location>
</feature>
<keyword evidence="8" id="KW-0238">DNA-binding</keyword>
<feature type="domain" description="C2H2-type" evidence="13">
    <location>
        <begin position="308"/>
        <end position="335"/>
    </location>
</feature>
<protein>
    <recommendedName>
        <fullName evidence="13">C2H2-type domain-containing protein</fullName>
    </recommendedName>
</protein>
<dbReference type="Proteomes" id="UP000265140">
    <property type="component" value="Chromosome 20"/>
</dbReference>
<keyword evidence="15" id="KW-1185">Reference proteome</keyword>
<feature type="domain" description="C2H2-type" evidence="13">
    <location>
        <begin position="364"/>
        <end position="392"/>
    </location>
</feature>
<evidence type="ECO:0000256" key="1">
    <source>
        <dbReference type="ARBA" id="ARBA00004123"/>
    </source>
</evidence>
<name>A0AAY5KEC5_ESOLU</name>
<accession>A0AAY5KEC5</accession>
<evidence type="ECO:0000313" key="14">
    <source>
        <dbReference type="Ensembl" id="ENSELUP00000087428.1"/>
    </source>
</evidence>
<evidence type="ECO:0000256" key="6">
    <source>
        <dbReference type="ARBA" id="ARBA00022833"/>
    </source>
</evidence>
<evidence type="ECO:0000256" key="10">
    <source>
        <dbReference type="ARBA" id="ARBA00023242"/>
    </source>
</evidence>
<dbReference type="GO" id="GO:0003677">
    <property type="term" value="F:DNA binding"/>
    <property type="evidence" value="ECO:0007669"/>
    <property type="project" value="UniProtKB-KW"/>
</dbReference>
<sequence length="404" mass="46593">MQTVAIINEHLTIGPPSSDDIVVNINCLLQLFQRCEECRQKSVIKTEGDRTCLSVTQHCHTCNHLRTWTSNSSAWTGSLEMEVTVDQPPRPGGSGPSLVRRKEGSKGAETRRRMTKVVFDSETVSTQSQEENGLSSWERSLREGLTESDSDFDLEDEAEEGLTESDSDFDPEEGKSKKGSGTPLQKSTDGPMQDSRRHFVLCPKCGILYSTRLQYRKCDHKFMITCPDCGKHCANEIGLKSHQKRQHSHDKIFPCKFCLQPFKTRPEKLTHQKSHRFTDYRCYSCSDCPLRFDNVFVRNRHVREHRKHICQICDKEFQKGHILNRHNLSHSDDKPFKCQVCQRAFAQASQLKSHLRVHTGERPFQCQRCDKSFNHNVSLKNHVRRYHNNEKSVSWKPFRAVLCV</sequence>
<evidence type="ECO:0000313" key="15">
    <source>
        <dbReference type="Proteomes" id="UP000265140"/>
    </source>
</evidence>
<keyword evidence="5 11" id="KW-0863">Zinc-finger</keyword>
<feature type="domain" description="C2H2-type" evidence="13">
    <location>
        <begin position="224"/>
        <end position="252"/>
    </location>
</feature>
<dbReference type="PANTHER" id="PTHR24379:SF121">
    <property type="entry name" value="C2H2-TYPE DOMAIN-CONTAINING PROTEIN"/>
    <property type="match status" value="1"/>
</dbReference>
<comment type="similarity">
    <text evidence="2">Belongs to the krueppel C2H2-type zinc-finger protein family.</text>
</comment>
<evidence type="ECO:0000256" key="5">
    <source>
        <dbReference type="ARBA" id="ARBA00022771"/>
    </source>
</evidence>
<feature type="region of interest" description="Disordered" evidence="12">
    <location>
        <begin position="82"/>
        <end position="193"/>
    </location>
</feature>
<evidence type="ECO:0000256" key="7">
    <source>
        <dbReference type="ARBA" id="ARBA00023015"/>
    </source>
</evidence>
<evidence type="ECO:0000256" key="4">
    <source>
        <dbReference type="ARBA" id="ARBA00022737"/>
    </source>
</evidence>
<dbReference type="Pfam" id="PF00096">
    <property type="entry name" value="zf-C2H2"/>
    <property type="match status" value="3"/>
</dbReference>
<dbReference type="GeneTree" id="ENSGT00940000164868"/>
<evidence type="ECO:0000256" key="9">
    <source>
        <dbReference type="ARBA" id="ARBA00023163"/>
    </source>
</evidence>
<dbReference type="GO" id="GO:0005634">
    <property type="term" value="C:nucleus"/>
    <property type="evidence" value="ECO:0007669"/>
    <property type="project" value="UniProtKB-SubCell"/>
</dbReference>
<dbReference type="Gene3D" id="3.30.160.60">
    <property type="entry name" value="Classic Zinc Finger"/>
    <property type="match status" value="4"/>
</dbReference>
<evidence type="ECO:0000256" key="2">
    <source>
        <dbReference type="ARBA" id="ARBA00006991"/>
    </source>
</evidence>
<keyword evidence="10" id="KW-0539">Nucleus</keyword>
<keyword evidence="6" id="KW-0862">Zinc</keyword>
<dbReference type="PANTHER" id="PTHR24379">
    <property type="entry name" value="KRAB AND ZINC FINGER DOMAIN-CONTAINING"/>
    <property type="match status" value="1"/>
</dbReference>
<dbReference type="InterPro" id="IPR036236">
    <property type="entry name" value="Znf_C2H2_sf"/>
</dbReference>
<dbReference type="FunFam" id="3.30.160.60:FF:000931">
    <property type="entry name" value="zinc finger protein 697"/>
    <property type="match status" value="1"/>
</dbReference>
<dbReference type="PROSITE" id="PS00028">
    <property type="entry name" value="ZINC_FINGER_C2H2_1"/>
    <property type="match status" value="5"/>
</dbReference>
<reference evidence="14 15" key="1">
    <citation type="submission" date="2020-02" db="EMBL/GenBank/DDBJ databases">
        <title>Esox lucius (northern pike) genome, fEsoLuc1, primary haplotype.</title>
        <authorList>
            <person name="Myers G."/>
            <person name="Karagic N."/>
            <person name="Meyer A."/>
            <person name="Pippel M."/>
            <person name="Reichard M."/>
            <person name="Winkler S."/>
            <person name="Tracey A."/>
            <person name="Sims Y."/>
            <person name="Howe K."/>
            <person name="Rhie A."/>
            <person name="Formenti G."/>
            <person name="Durbin R."/>
            <person name="Fedrigo O."/>
            <person name="Jarvis E.D."/>
        </authorList>
    </citation>
    <scope>NUCLEOTIDE SEQUENCE [LARGE SCALE GENOMIC DNA]</scope>
</reference>
<comment type="subcellular location">
    <subcellularLocation>
        <location evidence="1">Nucleus</location>
    </subcellularLocation>
</comment>
<feature type="domain" description="C2H2-type" evidence="13">
    <location>
        <begin position="336"/>
        <end position="363"/>
    </location>
</feature>
<keyword evidence="7" id="KW-0805">Transcription regulation</keyword>
<evidence type="ECO:0000256" key="3">
    <source>
        <dbReference type="ARBA" id="ARBA00022723"/>
    </source>
</evidence>
<evidence type="ECO:0000256" key="12">
    <source>
        <dbReference type="SAM" id="MobiDB-lite"/>
    </source>
</evidence>
<feature type="compositionally biased region" description="Polar residues" evidence="12">
    <location>
        <begin position="122"/>
        <end position="138"/>
    </location>
</feature>
<dbReference type="InterPro" id="IPR013087">
    <property type="entry name" value="Znf_C2H2_type"/>
</dbReference>
<reference evidence="14" key="3">
    <citation type="submission" date="2025-09" db="UniProtKB">
        <authorList>
            <consortium name="Ensembl"/>
        </authorList>
    </citation>
    <scope>IDENTIFICATION</scope>
</reference>
<proteinExistence type="inferred from homology"/>
<evidence type="ECO:0000256" key="11">
    <source>
        <dbReference type="PROSITE-ProRule" id="PRU00042"/>
    </source>
</evidence>
<dbReference type="GO" id="GO:0008270">
    <property type="term" value="F:zinc ion binding"/>
    <property type="evidence" value="ECO:0007669"/>
    <property type="project" value="UniProtKB-KW"/>
</dbReference>
<organism evidence="14 15">
    <name type="scientific">Esox lucius</name>
    <name type="common">Northern pike</name>
    <dbReference type="NCBI Taxonomy" id="8010"/>
    <lineage>
        <taxon>Eukaryota</taxon>
        <taxon>Metazoa</taxon>
        <taxon>Chordata</taxon>
        <taxon>Craniata</taxon>
        <taxon>Vertebrata</taxon>
        <taxon>Euteleostomi</taxon>
        <taxon>Actinopterygii</taxon>
        <taxon>Neopterygii</taxon>
        <taxon>Teleostei</taxon>
        <taxon>Protacanthopterygii</taxon>
        <taxon>Esociformes</taxon>
        <taxon>Esocidae</taxon>
        <taxon>Esox</taxon>
    </lineage>
</organism>
<dbReference type="AlphaFoldDB" id="A0AAY5KEC5"/>
<dbReference type="PROSITE" id="PS50157">
    <property type="entry name" value="ZINC_FINGER_C2H2_2"/>
    <property type="match status" value="4"/>
</dbReference>
<dbReference type="SMART" id="SM00355">
    <property type="entry name" value="ZnF_C2H2"/>
    <property type="match status" value="6"/>
</dbReference>
<dbReference type="FunFam" id="3.30.160.60:FF:002711">
    <property type="entry name" value="Zinc finger protein 16"/>
    <property type="match status" value="1"/>
</dbReference>
<reference evidence="14" key="2">
    <citation type="submission" date="2025-08" db="UniProtKB">
        <authorList>
            <consortium name="Ensembl"/>
        </authorList>
    </citation>
    <scope>IDENTIFICATION</scope>
</reference>
<dbReference type="SUPFAM" id="SSF57667">
    <property type="entry name" value="beta-beta-alpha zinc fingers"/>
    <property type="match status" value="2"/>
</dbReference>